<dbReference type="CDD" id="cd06261">
    <property type="entry name" value="TM_PBP2"/>
    <property type="match status" value="1"/>
</dbReference>
<comment type="similarity">
    <text evidence="7">Belongs to the binding-protein-dependent transport system permease family.</text>
</comment>
<keyword evidence="5 7" id="KW-1133">Transmembrane helix</keyword>
<dbReference type="Proteomes" id="UP001185028">
    <property type="component" value="Unassembled WGS sequence"/>
</dbReference>
<evidence type="ECO:0000256" key="5">
    <source>
        <dbReference type="ARBA" id="ARBA00022989"/>
    </source>
</evidence>
<keyword evidence="10" id="KW-1185">Reference proteome</keyword>
<dbReference type="PANTHER" id="PTHR43744:SF6">
    <property type="entry name" value="ABC TRANSPORTER PERMEASE PROTEIN YESQ-RELATED"/>
    <property type="match status" value="1"/>
</dbReference>
<dbReference type="EMBL" id="JAVDQH010000021">
    <property type="protein sequence ID" value="MDR6246057.1"/>
    <property type="molecule type" value="Genomic_DNA"/>
</dbReference>
<keyword evidence="4 7" id="KW-0812">Transmembrane</keyword>
<keyword evidence="3" id="KW-1003">Cell membrane</keyword>
<evidence type="ECO:0000313" key="9">
    <source>
        <dbReference type="EMBL" id="MDR6246057.1"/>
    </source>
</evidence>
<protein>
    <submittedName>
        <fullName evidence="9">Multiple sugar transport system permease protein</fullName>
    </submittedName>
</protein>
<sequence>MDGPKAQQYSTIAGTGMQRGTLWRRVKWPLYHILVGALALLMLYPIIWMFFSSFKESRTIFTTATTLLPAEWIWTNYVTGWKGIGGYSFGHYIWNSLVIVVLSTLGVVLSSALIAFGFARLQFVGRTFWFGVMMVTLMLPHDVVLVPQYIIFTKLGWLNTIWPIVVPQFFGAPFFIFLMVQFIRTIPKELDEAATIDGCGKFRLFLQIIMPLIKASLATAAIFSFYWRWEDLLGPVLYLNSPDKYTVSMGLKMFLDSESASNWGGMFAMSMVSLLPVILVFFLFQKHIVEGISSSGIKG</sequence>
<evidence type="ECO:0000256" key="1">
    <source>
        <dbReference type="ARBA" id="ARBA00004651"/>
    </source>
</evidence>
<keyword evidence="9" id="KW-0762">Sugar transport</keyword>
<evidence type="ECO:0000256" key="7">
    <source>
        <dbReference type="RuleBase" id="RU363032"/>
    </source>
</evidence>
<proteinExistence type="inferred from homology"/>
<organism evidence="9 10">
    <name type="scientific">Paenibacillus hunanensis</name>
    <dbReference type="NCBI Taxonomy" id="539262"/>
    <lineage>
        <taxon>Bacteria</taxon>
        <taxon>Bacillati</taxon>
        <taxon>Bacillota</taxon>
        <taxon>Bacilli</taxon>
        <taxon>Bacillales</taxon>
        <taxon>Paenibacillaceae</taxon>
        <taxon>Paenibacillus</taxon>
    </lineage>
</organism>
<feature type="transmembrane region" description="Helical" evidence="7">
    <location>
        <begin position="164"/>
        <end position="183"/>
    </location>
</feature>
<comment type="caution">
    <text evidence="9">The sequence shown here is derived from an EMBL/GenBank/DDBJ whole genome shotgun (WGS) entry which is preliminary data.</text>
</comment>
<comment type="subcellular location">
    <subcellularLocation>
        <location evidence="1 7">Cell membrane</location>
        <topology evidence="1 7">Multi-pass membrane protein</topology>
    </subcellularLocation>
</comment>
<evidence type="ECO:0000259" key="8">
    <source>
        <dbReference type="PROSITE" id="PS50928"/>
    </source>
</evidence>
<dbReference type="Gene3D" id="1.10.3720.10">
    <property type="entry name" value="MetI-like"/>
    <property type="match status" value="1"/>
</dbReference>
<dbReference type="InterPro" id="IPR035906">
    <property type="entry name" value="MetI-like_sf"/>
</dbReference>
<dbReference type="Pfam" id="PF00528">
    <property type="entry name" value="BPD_transp_1"/>
    <property type="match status" value="1"/>
</dbReference>
<evidence type="ECO:0000256" key="3">
    <source>
        <dbReference type="ARBA" id="ARBA00022475"/>
    </source>
</evidence>
<gene>
    <name evidence="9" type="ORF">JOC58_003976</name>
</gene>
<dbReference type="PANTHER" id="PTHR43744">
    <property type="entry name" value="ABC TRANSPORTER PERMEASE PROTEIN MG189-RELATED-RELATED"/>
    <property type="match status" value="1"/>
</dbReference>
<keyword evidence="6 7" id="KW-0472">Membrane</keyword>
<dbReference type="SUPFAM" id="SSF161098">
    <property type="entry name" value="MetI-like"/>
    <property type="match status" value="1"/>
</dbReference>
<accession>A0ABU1J656</accession>
<keyword evidence="2 7" id="KW-0813">Transport</keyword>
<dbReference type="PROSITE" id="PS50928">
    <property type="entry name" value="ABC_TM1"/>
    <property type="match status" value="1"/>
</dbReference>
<feature type="transmembrane region" description="Helical" evidence="7">
    <location>
        <begin position="28"/>
        <end position="51"/>
    </location>
</feature>
<dbReference type="InterPro" id="IPR000515">
    <property type="entry name" value="MetI-like"/>
</dbReference>
<evidence type="ECO:0000313" key="10">
    <source>
        <dbReference type="Proteomes" id="UP001185028"/>
    </source>
</evidence>
<reference evidence="9 10" key="1">
    <citation type="submission" date="2023-07" db="EMBL/GenBank/DDBJ databases">
        <title>Genomic Encyclopedia of Type Strains, Phase IV (KMG-IV): sequencing the most valuable type-strain genomes for metagenomic binning, comparative biology and taxonomic classification.</title>
        <authorList>
            <person name="Goeker M."/>
        </authorList>
    </citation>
    <scope>NUCLEOTIDE SEQUENCE [LARGE SCALE GENOMIC DNA]</scope>
    <source>
        <strain evidence="9 10">DSM 22170</strain>
    </source>
</reference>
<name>A0ABU1J656_9BACL</name>
<feature type="transmembrane region" description="Helical" evidence="7">
    <location>
        <begin position="92"/>
        <end position="116"/>
    </location>
</feature>
<feature type="domain" description="ABC transmembrane type-1" evidence="8">
    <location>
        <begin position="93"/>
        <end position="284"/>
    </location>
</feature>
<feature type="transmembrane region" description="Helical" evidence="7">
    <location>
        <begin position="204"/>
        <end position="227"/>
    </location>
</feature>
<feature type="transmembrane region" description="Helical" evidence="7">
    <location>
        <begin position="128"/>
        <end position="152"/>
    </location>
</feature>
<evidence type="ECO:0000256" key="4">
    <source>
        <dbReference type="ARBA" id="ARBA00022692"/>
    </source>
</evidence>
<feature type="transmembrane region" description="Helical" evidence="7">
    <location>
        <begin position="263"/>
        <end position="284"/>
    </location>
</feature>
<evidence type="ECO:0000256" key="6">
    <source>
        <dbReference type="ARBA" id="ARBA00023136"/>
    </source>
</evidence>
<evidence type="ECO:0000256" key="2">
    <source>
        <dbReference type="ARBA" id="ARBA00022448"/>
    </source>
</evidence>